<keyword evidence="1" id="KW-1133">Transmembrane helix</keyword>
<name>A0A0K0DV61_STRER</name>
<proteinExistence type="predicted"/>
<dbReference type="STRING" id="6248.A0A0K0DV61"/>
<dbReference type="WBParaSite" id="SSTP_0000112900.1">
    <property type="protein sequence ID" value="SSTP_0000112900.1"/>
    <property type="gene ID" value="SSTP_0000112900"/>
</dbReference>
<reference evidence="4" key="1">
    <citation type="submission" date="2015-08" db="UniProtKB">
        <authorList>
            <consortium name="WormBaseParasite"/>
        </authorList>
    </citation>
    <scope>IDENTIFICATION</scope>
</reference>
<keyword evidence="1" id="KW-0812">Transmembrane</keyword>
<accession>A0A0K0DV61</accession>
<dbReference type="InterPro" id="IPR021869">
    <property type="entry name" value="RNase_Zc3h12_NYN"/>
</dbReference>
<evidence type="ECO:0000313" key="3">
    <source>
        <dbReference type="Proteomes" id="UP000035681"/>
    </source>
</evidence>
<protein>
    <submittedName>
        <fullName evidence="5">RNase NYN domain-containing protein</fullName>
    </submittedName>
    <submittedName>
        <fullName evidence="4">RNase_Zc3h12a domain-containing protein</fullName>
    </submittedName>
</protein>
<dbReference type="AlphaFoldDB" id="A0A0K0DV61"/>
<evidence type="ECO:0000313" key="5">
    <source>
        <dbReference type="WBParaSite" id="TCONS_00005970.p1"/>
    </source>
</evidence>
<feature type="transmembrane region" description="Helical" evidence="1">
    <location>
        <begin position="9"/>
        <end position="27"/>
    </location>
</feature>
<sequence length="1253" mass="147265">MKFSSQLDLTWFFVLFLGLLIFIRNFFINNSTKKNDKIETSNITQLCDKRQICMIPTKLSQNNVNESKCRFSTFKEGFDVSDKVGTNFRRNDFSNLKIIDDKKANCFKEHIDNDMAFTNIFTNSKTDSIIVNSKKKDSLHENRIKQNILLKVSRILDIYKSKKIYKLRNKFAASIPKKFYIFLFTILKGNASNSMKKKKFEKFKQKKLKETSLSMVEKVSDNKQHILNKPINEVLFVDEEELTNSGTESFADVDSIEAISNKNDKDKNLENDGTITNKYLLDGKWVNSNYISNLSSLSYWITTKYDEAKKHQPFILKLQEYMETDRDDIMKIFNTSSDESTNDLSTISSIESCHFSNQKSHKTIKVKNTKLNLLNNSNNTEIDYYMEKVLNQKNVDTEFFDKLNNKWNFDDESLLLGSACYKFKGLEPPSSRLEYIKTISDILARRTENNKVKINEYVFKILVKQLNNLILTDHRITNKKIKKDFGKRLKNMWSTKCFKKILFSNHETLFVMPLKYTKNILKSLTKSEKKALKYYKNTMKKKFRNVNKYLKLSFNLRNTYITINKENPIEDMICDGFYKGLGIKRQHNMVGFYELRKDQFAKIIVSIVSHNFWNFLPLQYDDFKNFINSKEIDNMIMKINCDLTDFLSKFIHCDSIPDIISTFDSRLISCLNNILLSNKTLNEDIITREILRRSNIILKVNKGSSTKKEYPSPFSIKKRKEVLLKKGYIVYKKFKELKQKLKRPVQICCNMLMDNEEYGKDSWLDSEKNGKNINSITSQKSFESRNQKFFEKIDSSFSTSSYSSRSTVISSDTNSQGIRYLNDGEFIINPERSIYSECYKHDEYKKNWGRNSYDKLDGQLYSVAIDECDKTVIERNSYTLFRPVYINGVEAGYSMQSKKGDVLCVRGITITLNYFISRGHQVQAFLPSIYKHHPDRCDNYDELLNLYEMNLIEFTQEYGADKYVEVNCQILQRAIEFGGCIVARSQMHVIVDERSIFSKVVEERLLMPTFCDEDIFFPLDGPLGRLGNSFNDTLLCRRYEEDWDRVRLQQLQFRDQKIWLFALAYLLESDKWFRQAEFLEGYFAKPLSLPSANVSSYLLNSAKYYQPHPPETCTRSNRGYRLVKVKKKSSNDYRLVRNRTVTTDICLEEHHKLLQNEVTEFMNDPLIKKLFKQKIFDKIPSCIFSEFKGFRLFNKTNEKKLLLQEDQFLKASYITHDIVADKKSGNDILGSINMIEYNWNYLHEYKHLLNMSN</sequence>
<organism evidence="4">
    <name type="scientific">Strongyloides stercoralis</name>
    <name type="common">Threadworm</name>
    <dbReference type="NCBI Taxonomy" id="6248"/>
    <lineage>
        <taxon>Eukaryota</taxon>
        <taxon>Metazoa</taxon>
        <taxon>Ecdysozoa</taxon>
        <taxon>Nematoda</taxon>
        <taxon>Chromadorea</taxon>
        <taxon>Rhabditida</taxon>
        <taxon>Tylenchina</taxon>
        <taxon>Panagrolaimomorpha</taxon>
        <taxon>Strongyloidoidea</taxon>
        <taxon>Strongyloididae</taxon>
        <taxon>Strongyloides</taxon>
    </lineage>
</organism>
<dbReference type="GO" id="GO:0003729">
    <property type="term" value="F:mRNA binding"/>
    <property type="evidence" value="ECO:0007669"/>
    <property type="project" value="TreeGrafter"/>
</dbReference>
<dbReference type="PANTHER" id="PTHR12876:SF40">
    <property type="entry name" value="RNASE NYN DOMAIN-CONTAINING PROTEIN"/>
    <property type="match status" value="1"/>
</dbReference>
<keyword evidence="3" id="KW-1185">Reference proteome</keyword>
<evidence type="ECO:0000259" key="2">
    <source>
        <dbReference type="Pfam" id="PF11977"/>
    </source>
</evidence>
<dbReference type="Pfam" id="PF11977">
    <property type="entry name" value="RNase_Zc3h12a"/>
    <property type="match status" value="1"/>
</dbReference>
<dbReference type="Gene3D" id="3.40.50.11980">
    <property type="match status" value="1"/>
</dbReference>
<feature type="domain" description="RNase NYN" evidence="2">
    <location>
        <begin position="882"/>
        <end position="1031"/>
    </location>
</feature>
<dbReference type="Proteomes" id="UP000035681">
    <property type="component" value="Unplaced"/>
</dbReference>
<evidence type="ECO:0000256" key="1">
    <source>
        <dbReference type="SAM" id="Phobius"/>
    </source>
</evidence>
<dbReference type="WBParaSite" id="TCONS_00005970.p1">
    <property type="protein sequence ID" value="TCONS_00005970.p1"/>
    <property type="gene ID" value="XLOC_004175"/>
</dbReference>
<evidence type="ECO:0000313" key="4">
    <source>
        <dbReference type="WBParaSite" id="SSTP_0000112900.1"/>
    </source>
</evidence>
<dbReference type="InterPro" id="IPR051101">
    <property type="entry name" value="ZC3H12/N4BP1_RNase_Reg"/>
</dbReference>
<keyword evidence="1" id="KW-0472">Membrane</keyword>
<dbReference type="GO" id="GO:0036464">
    <property type="term" value="C:cytoplasmic ribonucleoprotein granule"/>
    <property type="evidence" value="ECO:0007669"/>
    <property type="project" value="TreeGrafter"/>
</dbReference>
<dbReference type="GO" id="GO:0004521">
    <property type="term" value="F:RNA endonuclease activity"/>
    <property type="evidence" value="ECO:0007669"/>
    <property type="project" value="TreeGrafter"/>
</dbReference>
<dbReference type="PANTHER" id="PTHR12876">
    <property type="entry name" value="N4BP1-RELATED"/>
    <property type="match status" value="1"/>
</dbReference>
<dbReference type="GO" id="GO:0005634">
    <property type="term" value="C:nucleus"/>
    <property type="evidence" value="ECO:0007669"/>
    <property type="project" value="TreeGrafter"/>
</dbReference>